<dbReference type="EMBL" id="ALZR01000003">
    <property type="protein sequence ID" value="EJV21325.1"/>
    <property type="molecule type" value="Genomic_DNA"/>
</dbReference>
<gene>
    <name evidence="1" type="ORF">HMPREF1336_00007</name>
</gene>
<comment type="caution">
    <text evidence="1">The sequence shown here is derived from an EMBL/GenBank/DDBJ whole genome shotgun (WGS) entry which is preliminary data.</text>
</comment>
<protein>
    <submittedName>
        <fullName evidence="1">Uncharacterized protein</fullName>
    </submittedName>
</protein>
<evidence type="ECO:0000313" key="2">
    <source>
        <dbReference type="Proteomes" id="UP000004117"/>
    </source>
</evidence>
<dbReference type="AlphaFoldDB" id="A0AAV3GQQ1"/>
<organism evidence="1 2">
    <name type="scientific">Enterococcus faecalis ERV63</name>
    <dbReference type="NCBI Taxonomy" id="1134793"/>
    <lineage>
        <taxon>Bacteria</taxon>
        <taxon>Bacillati</taxon>
        <taxon>Bacillota</taxon>
        <taxon>Bacilli</taxon>
        <taxon>Lactobacillales</taxon>
        <taxon>Enterococcaceae</taxon>
        <taxon>Enterococcus</taxon>
    </lineage>
</organism>
<name>A0AAV3GQQ1_ENTFL</name>
<accession>A0AAV3GQQ1</accession>
<dbReference type="Proteomes" id="UP000004117">
    <property type="component" value="Unassembled WGS sequence"/>
</dbReference>
<reference evidence="1 2" key="1">
    <citation type="submission" date="2012-04" db="EMBL/GenBank/DDBJ databases">
        <authorList>
            <person name="Weinstock G."/>
            <person name="Sodergren E."/>
            <person name="Lobos E.A."/>
            <person name="Fulton L."/>
            <person name="Fulton R."/>
            <person name="Courtney L."/>
            <person name="Fronick C."/>
            <person name="O'Laughlin M."/>
            <person name="Godfrey J."/>
            <person name="Wilson R.M."/>
            <person name="Miner T."/>
            <person name="Farmer C."/>
            <person name="Delehaunty K."/>
            <person name="Cordes M."/>
            <person name="Minx P."/>
            <person name="Tomlinson C."/>
            <person name="Chen J."/>
            <person name="Wollam A."/>
            <person name="Pepin K.H."/>
            <person name="Bhonagiri V."/>
            <person name="Zhang X."/>
            <person name="Suruliraj S."/>
            <person name="Warren W."/>
            <person name="Mitreva M."/>
            <person name="Mardis E.R."/>
            <person name="Wilson R.K."/>
        </authorList>
    </citation>
    <scope>NUCLEOTIDE SEQUENCE [LARGE SCALE GENOMIC DNA]</scope>
    <source>
        <strain evidence="1 2">ERV63</strain>
    </source>
</reference>
<evidence type="ECO:0000313" key="1">
    <source>
        <dbReference type="EMBL" id="EJV21325.1"/>
    </source>
</evidence>
<proteinExistence type="predicted"/>
<sequence length="109" mass="12993">MLAILHQLWVVPVTQQGISYRRFLLFLKLIQLLLLYAFLRTGVRSVHSLVRQTFSVILTLFSFFRPPTYQIHTLPLRHFRLPSLFHVEISVRYLSADFTELHTFIFCTR</sequence>